<evidence type="ECO:0000313" key="1">
    <source>
        <dbReference type="EMBL" id="OON21036.1"/>
    </source>
</evidence>
<dbReference type="Gene3D" id="2.60.40.10">
    <property type="entry name" value="Immunoglobulins"/>
    <property type="match status" value="1"/>
</dbReference>
<sequence>QQAPQRKTNTLATCVGQVHRFGTNFTIVQPSPSANESTASRTNPVSWLSQDANKYLIIFLVKTMTVTVSSSGEFNAVGILRDSEPGKDFARVENVTRSDLSASGFVRISWNYTSDCPQTIGFRVVVYVGDKERATYHTSRNFIDIKVRNVCDTLVIVVSSYWQHKMIHVRKTFGFSSAHNNFPKFRQNCAAGFLIFPVPNEPTDFIFRGQEGKWHISWHDSSQCPTSRYIVSVSNSLNQSVFSGNVTQREINIERLDFCADWFVSVTAVNEAGESPKAIKNLTAVQM</sequence>
<gene>
    <name evidence="1" type="ORF">X801_03071</name>
</gene>
<evidence type="ECO:0000313" key="2">
    <source>
        <dbReference type="Proteomes" id="UP000243686"/>
    </source>
</evidence>
<feature type="non-terminal residue" evidence="1">
    <location>
        <position position="287"/>
    </location>
</feature>
<organism evidence="1 2">
    <name type="scientific">Opisthorchis viverrini</name>
    <name type="common">Southeast Asian liver fluke</name>
    <dbReference type="NCBI Taxonomy" id="6198"/>
    <lineage>
        <taxon>Eukaryota</taxon>
        <taxon>Metazoa</taxon>
        <taxon>Spiralia</taxon>
        <taxon>Lophotrochozoa</taxon>
        <taxon>Platyhelminthes</taxon>
        <taxon>Trematoda</taxon>
        <taxon>Digenea</taxon>
        <taxon>Opisthorchiida</taxon>
        <taxon>Opisthorchiata</taxon>
        <taxon>Opisthorchiidae</taxon>
        <taxon>Opisthorchis</taxon>
    </lineage>
</organism>
<reference evidence="1 2" key="1">
    <citation type="submission" date="2015-03" db="EMBL/GenBank/DDBJ databases">
        <title>Draft genome of the nematode, Opisthorchis viverrini.</title>
        <authorList>
            <person name="Mitreva M."/>
        </authorList>
    </citation>
    <scope>NUCLEOTIDE SEQUENCE [LARGE SCALE GENOMIC DNA]</scope>
    <source>
        <strain evidence="1">Khon Kaen</strain>
    </source>
</reference>
<dbReference type="SUPFAM" id="SSF49265">
    <property type="entry name" value="Fibronectin type III"/>
    <property type="match status" value="1"/>
</dbReference>
<proteinExistence type="predicted"/>
<name>A0A1S8X2X5_OPIVI</name>
<dbReference type="InterPro" id="IPR013783">
    <property type="entry name" value="Ig-like_fold"/>
</dbReference>
<protein>
    <recommendedName>
        <fullName evidence="3">Fibronectin type-III domain-containing protein</fullName>
    </recommendedName>
</protein>
<feature type="non-terminal residue" evidence="1">
    <location>
        <position position="1"/>
    </location>
</feature>
<dbReference type="EMBL" id="KV892316">
    <property type="protein sequence ID" value="OON21036.1"/>
    <property type="molecule type" value="Genomic_DNA"/>
</dbReference>
<dbReference type="AlphaFoldDB" id="A0A1S8X2X5"/>
<evidence type="ECO:0008006" key="3">
    <source>
        <dbReference type="Google" id="ProtNLM"/>
    </source>
</evidence>
<dbReference type="InterPro" id="IPR036116">
    <property type="entry name" value="FN3_sf"/>
</dbReference>
<keyword evidence="2" id="KW-1185">Reference proteome</keyword>
<dbReference type="Proteomes" id="UP000243686">
    <property type="component" value="Unassembled WGS sequence"/>
</dbReference>
<accession>A0A1S8X2X5</accession>